<dbReference type="PANTHER" id="PTHR33490:SF1">
    <property type="entry name" value="SLL1233 PROTEIN"/>
    <property type="match status" value="1"/>
</dbReference>
<dbReference type="Pfam" id="PF08379">
    <property type="entry name" value="Bact_transglu_N"/>
    <property type="match status" value="1"/>
</dbReference>
<dbReference type="InterPro" id="IPR038765">
    <property type="entry name" value="Papain-like_cys_pep_sf"/>
</dbReference>
<evidence type="ECO:0000313" key="2">
    <source>
        <dbReference type="EMBL" id="GGO23251.1"/>
    </source>
</evidence>
<dbReference type="SUPFAM" id="SSF54001">
    <property type="entry name" value="Cysteine proteinases"/>
    <property type="match status" value="1"/>
</dbReference>
<feature type="domain" description="Transglutaminase-like" evidence="1">
    <location>
        <begin position="173"/>
        <end position="242"/>
    </location>
</feature>
<reference evidence="2 3" key="1">
    <citation type="journal article" date="2014" name="Int. J. Syst. Evol. Microbiol.">
        <title>Complete genome sequence of Corynebacterium casei LMG S-19264T (=DSM 44701T), isolated from a smear-ripened cheese.</title>
        <authorList>
            <consortium name="US DOE Joint Genome Institute (JGI-PGF)"/>
            <person name="Walter F."/>
            <person name="Albersmeier A."/>
            <person name="Kalinowski J."/>
            <person name="Ruckert C."/>
        </authorList>
    </citation>
    <scope>NUCLEOTIDE SEQUENCE [LARGE SCALE GENOMIC DNA]</scope>
    <source>
        <strain evidence="2 3">CGMCC 1.7029</strain>
    </source>
</reference>
<comment type="caution">
    <text evidence="2">The sequence shown here is derived from an EMBL/GenBank/DDBJ whole genome shotgun (WGS) entry which is preliminary data.</text>
</comment>
<proteinExistence type="predicted"/>
<name>A0A917YGP8_9RHOB</name>
<dbReference type="Proteomes" id="UP000598196">
    <property type="component" value="Unassembled WGS sequence"/>
</dbReference>
<evidence type="ECO:0000313" key="3">
    <source>
        <dbReference type="Proteomes" id="UP000598196"/>
    </source>
</evidence>
<evidence type="ECO:0000259" key="1">
    <source>
        <dbReference type="SMART" id="SM00460"/>
    </source>
</evidence>
<dbReference type="OrthoDB" id="9804023at2"/>
<dbReference type="EMBL" id="BMLP01000001">
    <property type="protein sequence ID" value="GGO23251.1"/>
    <property type="molecule type" value="Genomic_DNA"/>
</dbReference>
<dbReference type="SMART" id="SM00460">
    <property type="entry name" value="TGc"/>
    <property type="match status" value="1"/>
</dbReference>
<dbReference type="RefSeq" id="WP_146286132.1">
    <property type="nucleotide sequence ID" value="NZ_BMLP01000001.1"/>
</dbReference>
<organism evidence="2 3">
    <name type="scientific">Gemmobacter aquaticus</name>
    <dbReference type="NCBI Taxonomy" id="490185"/>
    <lineage>
        <taxon>Bacteria</taxon>
        <taxon>Pseudomonadati</taxon>
        <taxon>Pseudomonadota</taxon>
        <taxon>Alphaproteobacteria</taxon>
        <taxon>Rhodobacterales</taxon>
        <taxon>Paracoccaceae</taxon>
        <taxon>Gemmobacter</taxon>
    </lineage>
</organism>
<dbReference type="Pfam" id="PF01841">
    <property type="entry name" value="Transglut_core"/>
    <property type="match status" value="1"/>
</dbReference>
<accession>A0A917YGP8</accession>
<dbReference type="AlphaFoldDB" id="A0A917YGP8"/>
<keyword evidence="3" id="KW-1185">Reference proteome</keyword>
<dbReference type="PANTHER" id="PTHR33490">
    <property type="entry name" value="BLR5614 PROTEIN-RELATED"/>
    <property type="match status" value="1"/>
</dbReference>
<gene>
    <name evidence="2" type="ORF">GCM10010991_00410</name>
</gene>
<sequence length="312" mass="33908">MQVLNISHVTEYRYAAQVALGEHRLMLRPRETRALRLHSFDLSIQPEAAVTWAYDVAGNSVATARFSGTTDILRIESRMTVELDTPVWPVFDIAASAVQYPFRYSDEDRTDLGALALPQYQDTAGRLADWVGGFIMGRPTDTLSLLRDIANGVSNRISYQSRETEGTQGPLETLDRGWGSCRDLAVLFAEAVRTLGLGARIVSGYITEPLRDGDGSISPGSTHAWVEVFVPGAGWIAFDPTNWSVGAVNLIPVAAARHIGQVSPVTGSFRGAGVGPVKLAVEVYVVPLGRDPFKSTDKMGGLFRHRQDLGHG</sequence>
<dbReference type="InterPro" id="IPR013589">
    <property type="entry name" value="Bac_transglu_N"/>
</dbReference>
<dbReference type="InterPro" id="IPR002931">
    <property type="entry name" value="Transglutaminase-like"/>
</dbReference>
<protein>
    <submittedName>
        <fullName evidence="2">Transglutaminase</fullName>
    </submittedName>
</protein>
<dbReference type="Gene3D" id="3.10.620.30">
    <property type="match status" value="1"/>
</dbReference>